<feature type="domain" description="Glycosyl hydrolase family 13 catalytic" evidence="7">
    <location>
        <begin position="10"/>
        <end position="412"/>
    </location>
</feature>
<proteinExistence type="inferred from homology"/>
<dbReference type="InterPro" id="IPR056300">
    <property type="entry name" value="SusG-like_C"/>
</dbReference>
<dbReference type="GO" id="GO:0005737">
    <property type="term" value="C:cytoplasm"/>
    <property type="evidence" value="ECO:0007669"/>
    <property type="project" value="UniProtKB-SubCell"/>
</dbReference>
<dbReference type="SUPFAM" id="SSF51445">
    <property type="entry name" value="(Trans)glycosidases"/>
    <property type="match status" value="1"/>
</dbReference>
<evidence type="ECO:0000256" key="2">
    <source>
        <dbReference type="ARBA" id="ARBA00008061"/>
    </source>
</evidence>
<dbReference type="Gene3D" id="2.60.40.1180">
    <property type="entry name" value="Golgi alpha-mannosidase II"/>
    <property type="match status" value="1"/>
</dbReference>
<protein>
    <recommendedName>
        <fullName evidence="6">Alpha,alpha-phosphotrehalase</fullName>
        <ecNumber evidence="6">3.2.1.93</ecNumber>
    </recommendedName>
</protein>
<evidence type="ECO:0000313" key="8">
    <source>
        <dbReference type="EMBL" id="HJC36770.1"/>
    </source>
</evidence>
<dbReference type="NCBIfam" id="TIGR02403">
    <property type="entry name" value="trehalose_treC"/>
    <property type="match status" value="1"/>
</dbReference>
<dbReference type="PANTHER" id="PTHR10357">
    <property type="entry name" value="ALPHA-AMYLASE FAMILY MEMBER"/>
    <property type="match status" value="1"/>
</dbReference>
<keyword evidence="5 8" id="KW-0326">Glycosidase</keyword>
<dbReference type="Gene3D" id="3.90.400.10">
    <property type="entry name" value="Oligo-1,6-glucosidase, Domain 2"/>
    <property type="match status" value="1"/>
</dbReference>
<dbReference type="InterPro" id="IPR017853">
    <property type="entry name" value="GH"/>
</dbReference>
<dbReference type="GO" id="GO:0008788">
    <property type="term" value="F:alpha,alpha-phosphotrehalase activity"/>
    <property type="evidence" value="ECO:0007669"/>
    <property type="project" value="UniProtKB-UniRule"/>
</dbReference>
<dbReference type="InterPro" id="IPR012769">
    <property type="entry name" value="Trehalose_TreC"/>
</dbReference>
<accession>A0A9D2NSX1</accession>
<evidence type="ECO:0000313" key="9">
    <source>
        <dbReference type="Proteomes" id="UP000823896"/>
    </source>
</evidence>
<evidence type="ECO:0000256" key="1">
    <source>
        <dbReference type="ARBA" id="ARBA00004496"/>
    </source>
</evidence>
<dbReference type="AlphaFoldDB" id="A0A9D2NSX1"/>
<dbReference type="FunFam" id="2.60.40.1180:FF:000007">
    <property type="entry name" value="Sucrose isomerase"/>
    <property type="match status" value="1"/>
</dbReference>
<dbReference type="PANTHER" id="PTHR10357:SF217">
    <property type="entry name" value="TREHALOSE-6-PHOSPHATE HYDROLASE"/>
    <property type="match status" value="1"/>
</dbReference>
<evidence type="ECO:0000259" key="7">
    <source>
        <dbReference type="SMART" id="SM00642"/>
    </source>
</evidence>
<keyword evidence="3" id="KW-0963">Cytoplasm</keyword>
<dbReference type="SMART" id="SM00642">
    <property type="entry name" value="Aamy"/>
    <property type="match status" value="1"/>
</dbReference>
<dbReference type="Pfam" id="PF00128">
    <property type="entry name" value="Alpha-amylase"/>
    <property type="match status" value="1"/>
</dbReference>
<keyword evidence="4 8" id="KW-0378">Hydrolase</keyword>
<dbReference type="InterPro" id="IPR013780">
    <property type="entry name" value="Glyco_hydro_b"/>
</dbReference>
<evidence type="ECO:0000256" key="5">
    <source>
        <dbReference type="ARBA" id="ARBA00023295"/>
    </source>
</evidence>
<sequence length="552" mass="64205">MKHSHKTVYQIYPKSFCDSNADGWGDLKGVISRLDYLRELGIGYIWFNAMFVSPQRDNGYDVADYRRIDPRYGTMEDFELLCQEAKKRGIDIMLDMVFNHTSTQHEWFQRALKGEQRYKDYYIFRKGKPDGSAPTNWQSKFGGPAWEYVEAFDEYYLHLFDVTQADLNWENPQVRAELADIVNFWRGKGVHGFRFDVVNLISKAAYEDDPDQLDGRQFYTDGPRVHEYLHELNRASFGQDPESMTVGEMSSTTIANCVRYSGAKSGELSSVFSFHHLKVDYRNKQKWELMDFNFMELKRLLIDWQVDMQDAAAWNALFWCNHDQPRAISRFGDDKNYPKQSAKMLATAIHCLRGTPYVYQGEEIGMTNAYFTDISQYRDVESLNIHKILTDKGMREAEVLHILQERSRDNARTPMQWNAQQNAGFSEGEPWIPLCANYPHVNVEANLKDPDSIFHHYQKLIQLRKDLAVIAEGRFVPMLEDHPAVFAYGRILDEEKLIVICNFYGKPCEIVLDKALDGYTLLLSNYEDTAPTATMQLRPYESFVLYRNEPAS</sequence>
<dbReference type="GO" id="GO:0005993">
    <property type="term" value="P:trehalose catabolic process"/>
    <property type="evidence" value="ECO:0007669"/>
    <property type="project" value="InterPro"/>
</dbReference>
<dbReference type="SUPFAM" id="SSF51011">
    <property type="entry name" value="Glycosyl hydrolase domain"/>
    <property type="match status" value="1"/>
</dbReference>
<dbReference type="InterPro" id="IPR045857">
    <property type="entry name" value="O16G_dom_2"/>
</dbReference>
<gene>
    <name evidence="8" type="primary">treC</name>
    <name evidence="8" type="ORF">H9702_06530</name>
</gene>
<dbReference type="Proteomes" id="UP000823896">
    <property type="component" value="Unassembled WGS sequence"/>
</dbReference>
<comment type="subcellular location">
    <subcellularLocation>
        <location evidence="1">Cytoplasm</location>
    </subcellularLocation>
</comment>
<evidence type="ECO:0000256" key="4">
    <source>
        <dbReference type="ARBA" id="ARBA00022801"/>
    </source>
</evidence>
<dbReference type="FunFam" id="3.90.400.10:FF:000002">
    <property type="entry name" value="Sucrose isomerase"/>
    <property type="match status" value="1"/>
</dbReference>
<dbReference type="InterPro" id="IPR006047">
    <property type="entry name" value="GH13_cat_dom"/>
</dbReference>
<dbReference type="NCBIfam" id="NF008183">
    <property type="entry name" value="PRK10933.1"/>
    <property type="match status" value="1"/>
</dbReference>
<dbReference type="EMBL" id="DWWM01000042">
    <property type="protein sequence ID" value="HJC36770.1"/>
    <property type="molecule type" value="Genomic_DNA"/>
</dbReference>
<dbReference type="EC" id="3.2.1.93" evidence="6"/>
<dbReference type="CDD" id="cd11333">
    <property type="entry name" value="AmyAc_SI_OligoGlu_DGase"/>
    <property type="match status" value="1"/>
</dbReference>
<reference evidence="8" key="2">
    <citation type="submission" date="2021-04" db="EMBL/GenBank/DDBJ databases">
        <authorList>
            <person name="Gilroy R."/>
        </authorList>
    </citation>
    <scope>NUCLEOTIDE SEQUENCE</scope>
    <source>
        <strain evidence="8">CHK187-11901</strain>
    </source>
</reference>
<name>A0A9D2NSX1_9FIRM</name>
<organism evidence="8 9">
    <name type="scientific">Candidatus Merdibacter merdavium</name>
    <dbReference type="NCBI Taxonomy" id="2838692"/>
    <lineage>
        <taxon>Bacteria</taxon>
        <taxon>Bacillati</taxon>
        <taxon>Bacillota</taxon>
        <taxon>Erysipelotrichia</taxon>
        <taxon>Erysipelotrichales</taxon>
        <taxon>Erysipelotrichaceae</taxon>
        <taxon>Merdibacter</taxon>
    </lineage>
</organism>
<comment type="caution">
    <text evidence="8">The sequence shown here is derived from an EMBL/GenBank/DDBJ whole genome shotgun (WGS) entry which is preliminary data.</text>
</comment>
<dbReference type="Gene3D" id="3.20.20.80">
    <property type="entry name" value="Glycosidases"/>
    <property type="match status" value="1"/>
</dbReference>
<dbReference type="Pfam" id="PF23915">
    <property type="entry name" value="SusG_C"/>
    <property type="match status" value="1"/>
</dbReference>
<evidence type="ECO:0000256" key="6">
    <source>
        <dbReference type="NCBIfam" id="TIGR02403"/>
    </source>
</evidence>
<evidence type="ECO:0000256" key="3">
    <source>
        <dbReference type="ARBA" id="ARBA00022490"/>
    </source>
</evidence>
<comment type="similarity">
    <text evidence="2">Belongs to the glycosyl hydrolase 13 family.</text>
</comment>
<reference evidence="8" key="1">
    <citation type="journal article" date="2021" name="PeerJ">
        <title>Extensive microbial diversity within the chicken gut microbiome revealed by metagenomics and culture.</title>
        <authorList>
            <person name="Gilroy R."/>
            <person name="Ravi A."/>
            <person name="Getino M."/>
            <person name="Pursley I."/>
            <person name="Horton D.L."/>
            <person name="Alikhan N.F."/>
            <person name="Baker D."/>
            <person name="Gharbi K."/>
            <person name="Hall N."/>
            <person name="Watson M."/>
            <person name="Adriaenssens E.M."/>
            <person name="Foster-Nyarko E."/>
            <person name="Jarju S."/>
            <person name="Secka A."/>
            <person name="Antonio M."/>
            <person name="Oren A."/>
            <person name="Chaudhuri R.R."/>
            <person name="La Ragione R."/>
            <person name="Hildebrand F."/>
            <person name="Pallen M.J."/>
        </authorList>
    </citation>
    <scope>NUCLEOTIDE SEQUENCE</scope>
    <source>
        <strain evidence="8">CHK187-11901</strain>
    </source>
</reference>
<dbReference type="GO" id="GO:0004556">
    <property type="term" value="F:alpha-amylase activity"/>
    <property type="evidence" value="ECO:0007669"/>
    <property type="project" value="TreeGrafter"/>
</dbReference>
<dbReference type="FunFam" id="3.20.20.80:FF:000014">
    <property type="entry name" value="Alpha,alpha-phosphotrehalase"/>
    <property type="match status" value="1"/>
</dbReference>